<evidence type="ECO:0000313" key="9">
    <source>
        <dbReference type="Proteomes" id="UP000494040"/>
    </source>
</evidence>
<dbReference type="AlphaFoldDB" id="A0A8I6RIA3"/>
<evidence type="ECO:0000256" key="3">
    <source>
        <dbReference type="ARBA" id="ARBA00022452"/>
    </source>
</evidence>
<dbReference type="InterPro" id="IPR039910">
    <property type="entry name" value="D15-like"/>
</dbReference>
<sequence length="465" mass="51335">MGAVSAKEAKTRSDASTSIPTSRAFDAPSDTTKSMDLQGISARVDRVNFDGICRTKVDILKHSVKDLFTARNFEEVIKKAYEAKAQMQTLGLFRSIAIYIDTSSGPKSTNNGYEVTFQVSELKRFSGGVSSQLSNNEGVLVIGAFLPNVKGNGEMIKGEFSYGSKRTNSLGLTFSKPFFLRANPVGSFSLFSNASEWPISGYKVKDTGCLFDLALSPNSRLKHNLQYELDWRQMTSERYASFEVVQVVGHKLKSCLRHILTVEGRDATIFPSIGSLLKFSTELAGLGGNIGFLKNEANFQYNYPLYKKDVVFQLGLNAGHLYNFGSELSLADNFFLGGPQSLRGFEARAVGPQKDDNFLGGKMYYAAGLHLYTPLPFTPRASSFGEIFRTHLWLNAGNIGDFKLKNFSSFFEEQKAMIRVSTGVGVAIRLGHMARVEFNLCFPLLSHSTDKIVEPIQIGVGMQFL</sequence>
<evidence type="ECO:0000259" key="7">
    <source>
        <dbReference type="Pfam" id="PF01103"/>
    </source>
</evidence>
<dbReference type="GO" id="GO:0033108">
    <property type="term" value="P:mitochondrial respiratory chain complex assembly"/>
    <property type="evidence" value="ECO:0007669"/>
    <property type="project" value="TreeGrafter"/>
</dbReference>
<keyword evidence="9" id="KW-1185">Reference proteome</keyword>
<proteinExistence type="inferred from homology"/>
<comment type="subcellular location">
    <subcellularLocation>
        <location evidence="1">Mitochondrion outer membrane</location>
        <topology evidence="1">Multi-pass membrane protein</topology>
    </subcellularLocation>
</comment>
<dbReference type="RefSeq" id="XP_014246815.1">
    <property type="nucleotide sequence ID" value="XM_014391329.2"/>
</dbReference>
<keyword evidence="4" id="KW-0812">Transmembrane</keyword>
<evidence type="ECO:0000256" key="4">
    <source>
        <dbReference type="ARBA" id="ARBA00022692"/>
    </source>
</evidence>
<dbReference type="InterPro" id="IPR000184">
    <property type="entry name" value="Bac_surfAg_D15"/>
</dbReference>
<reference evidence="8" key="1">
    <citation type="submission" date="2022-01" db="UniProtKB">
        <authorList>
            <consortium name="EnsemblMetazoa"/>
        </authorList>
    </citation>
    <scope>IDENTIFICATION</scope>
</reference>
<dbReference type="PANTHER" id="PTHR12815">
    <property type="entry name" value="SORTING AND ASSEMBLY MACHINERY SAMM50 PROTEIN FAMILY MEMBER"/>
    <property type="match status" value="1"/>
</dbReference>
<dbReference type="Proteomes" id="UP000494040">
    <property type="component" value="Unassembled WGS sequence"/>
</dbReference>
<feature type="region of interest" description="Disordered" evidence="6">
    <location>
        <begin position="1"/>
        <end position="33"/>
    </location>
</feature>
<dbReference type="GO" id="GO:0005741">
    <property type="term" value="C:mitochondrial outer membrane"/>
    <property type="evidence" value="ECO:0007669"/>
    <property type="project" value="UniProtKB-SubCell"/>
</dbReference>
<dbReference type="Gene3D" id="2.40.160.50">
    <property type="entry name" value="membrane protein fhac: a member of the omp85/tpsb transporter family"/>
    <property type="match status" value="1"/>
</dbReference>
<feature type="domain" description="Bacterial surface antigen (D15)" evidence="7">
    <location>
        <begin position="148"/>
        <end position="464"/>
    </location>
</feature>
<dbReference type="GO" id="GO:0045040">
    <property type="term" value="P:protein insertion into mitochondrial outer membrane"/>
    <property type="evidence" value="ECO:0007669"/>
    <property type="project" value="TreeGrafter"/>
</dbReference>
<organism evidence="8 9">
    <name type="scientific">Cimex lectularius</name>
    <name type="common">Bed bug</name>
    <name type="synonym">Acanthia lectularia</name>
    <dbReference type="NCBI Taxonomy" id="79782"/>
    <lineage>
        <taxon>Eukaryota</taxon>
        <taxon>Metazoa</taxon>
        <taxon>Ecdysozoa</taxon>
        <taxon>Arthropoda</taxon>
        <taxon>Hexapoda</taxon>
        <taxon>Insecta</taxon>
        <taxon>Pterygota</taxon>
        <taxon>Neoptera</taxon>
        <taxon>Paraneoptera</taxon>
        <taxon>Hemiptera</taxon>
        <taxon>Heteroptera</taxon>
        <taxon>Panheteroptera</taxon>
        <taxon>Cimicomorpha</taxon>
        <taxon>Cimicidae</taxon>
        <taxon>Cimex</taxon>
    </lineage>
</organism>
<dbReference type="GeneID" id="106665118"/>
<keyword evidence="3" id="KW-1134">Transmembrane beta strand</keyword>
<comment type="similarity">
    <text evidence="2">Belongs to the SAM50/omp85 family.</text>
</comment>
<accession>A0A8I6RIA3</accession>
<dbReference type="OMA" id="SGIWRQI"/>
<evidence type="ECO:0000256" key="6">
    <source>
        <dbReference type="SAM" id="MobiDB-lite"/>
    </source>
</evidence>
<name>A0A8I6RIA3_CIMLE</name>
<evidence type="ECO:0000313" key="8">
    <source>
        <dbReference type="EnsemblMetazoa" id="XP_014246815.1"/>
    </source>
</evidence>
<protein>
    <recommendedName>
        <fullName evidence="7">Bacterial surface antigen (D15) domain-containing protein</fullName>
    </recommendedName>
</protein>
<evidence type="ECO:0000256" key="5">
    <source>
        <dbReference type="ARBA" id="ARBA00023136"/>
    </source>
</evidence>
<dbReference type="Pfam" id="PF01103">
    <property type="entry name" value="Omp85"/>
    <property type="match status" value="1"/>
</dbReference>
<dbReference type="KEGG" id="clec:106665118"/>
<dbReference type="EnsemblMetazoa" id="XM_014391329.2">
    <property type="protein sequence ID" value="XP_014246815.1"/>
    <property type="gene ID" value="LOC106665118"/>
</dbReference>
<dbReference type="OrthoDB" id="1724197at2759"/>
<dbReference type="PANTHER" id="PTHR12815:SF18">
    <property type="entry name" value="SORTING AND ASSEMBLY MACHINERY COMPONENT 50 HOMOLOG"/>
    <property type="match status" value="1"/>
</dbReference>
<evidence type="ECO:0000256" key="2">
    <source>
        <dbReference type="ARBA" id="ARBA00010913"/>
    </source>
</evidence>
<evidence type="ECO:0000256" key="1">
    <source>
        <dbReference type="ARBA" id="ARBA00004374"/>
    </source>
</evidence>
<keyword evidence="5" id="KW-0472">Membrane</keyword>